<comment type="caution">
    <text evidence="1">The sequence shown here is derived from an EMBL/GenBank/DDBJ whole genome shotgun (WGS) entry which is preliminary data.</text>
</comment>
<dbReference type="EMBL" id="CM044705">
    <property type="protein sequence ID" value="KAI5664047.1"/>
    <property type="molecule type" value="Genomic_DNA"/>
</dbReference>
<organism evidence="1 2">
    <name type="scientific">Catharanthus roseus</name>
    <name type="common">Madagascar periwinkle</name>
    <name type="synonym">Vinca rosea</name>
    <dbReference type="NCBI Taxonomy" id="4058"/>
    <lineage>
        <taxon>Eukaryota</taxon>
        <taxon>Viridiplantae</taxon>
        <taxon>Streptophyta</taxon>
        <taxon>Embryophyta</taxon>
        <taxon>Tracheophyta</taxon>
        <taxon>Spermatophyta</taxon>
        <taxon>Magnoliopsida</taxon>
        <taxon>eudicotyledons</taxon>
        <taxon>Gunneridae</taxon>
        <taxon>Pentapetalae</taxon>
        <taxon>asterids</taxon>
        <taxon>lamiids</taxon>
        <taxon>Gentianales</taxon>
        <taxon>Apocynaceae</taxon>
        <taxon>Rauvolfioideae</taxon>
        <taxon>Vinceae</taxon>
        <taxon>Catharanthinae</taxon>
        <taxon>Catharanthus</taxon>
    </lineage>
</organism>
<keyword evidence="2" id="KW-1185">Reference proteome</keyword>
<reference evidence="2" key="1">
    <citation type="journal article" date="2023" name="Nat. Plants">
        <title>Single-cell RNA sequencing provides a high-resolution roadmap for understanding the multicellular compartmentation of specialized metabolism.</title>
        <authorList>
            <person name="Sun S."/>
            <person name="Shen X."/>
            <person name="Li Y."/>
            <person name="Li Y."/>
            <person name="Wang S."/>
            <person name="Li R."/>
            <person name="Zhang H."/>
            <person name="Shen G."/>
            <person name="Guo B."/>
            <person name="Wei J."/>
            <person name="Xu J."/>
            <person name="St-Pierre B."/>
            <person name="Chen S."/>
            <person name="Sun C."/>
        </authorList>
    </citation>
    <scope>NUCLEOTIDE SEQUENCE [LARGE SCALE GENOMIC DNA]</scope>
</reference>
<sequence length="172" mass="19227">MARFILKSLAPHEIYEEQKKLKEKIFKDSSKDKEGKLAYKSIKTINFFPFNSYLSVFCEIKVVPRALSFSVSIIGDLCAILFGGTLFLVVSYASKCISSYVFLEDSLLHSSSMFDLSCHDFGVMNNASIESIVIGFGLDGALYDILHDKYLGKFVENVGYVSSFLDTTFGES</sequence>
<name>A0ACC0ASQ1_CATRO</name>
<evidence type="ECO:0000313" key="2">
    <source>
        <dbReference type="Proteomes" id="UP001060085"/>
    </source>
</evidence>
<gene>
    <name evidence="1" type="ORF">M9H77_23370</name>
</gene>
<proteinExistence type="predicted"/>
<accession>A0ACC0ASQ1</accession>
<protein>
    <submittedName>
        <fullName evidence="1">Uncharacterized protein</fullName>
    </submittedName>
</protein>
<dbReference type="Proteomes" id="UP001060085">
    <property type="component" value="Linkage Group LG05"/>
</dbReference>
<evidence type="ECO:0000313" key="1">
    <source>
        <dbReference type="EMBL" id="KAI5664047.1"/>
    </source>
</evidence>